<keyword evidence="6 12" id="KW-0547">Nucleotide-binding</keyword>
<dbReference type="HAMAP" id="MF_00176">
    <property type="entry name" value="Ser_tRNA_synth_type1"/>
    <property type="match status" value="1"/>
</dbReference>
<keyword evidence="9 12" id="KW-0030">Aminoacyl-tRNA synthetase</keyword>
<dbReference type="GO" id="GO:0005737">
    <property type="term" value="C:cytoplasm"/>
    <property type="evidence" value="ECO:0007669"/>
    <property type="project" value="UniProtKB-SubCell"/>
</dbReference>
<comment type="caution">
    <text evidence="12">Lacks conserved residue(s) required for the propagation of feature annotation.</text>
</comment>
<protein>
    <recommendedName>
        <fullName evidence="12">Serine--tRNA ligase</fullName>
        <ecNumber evidence="12">6.1.1.11</ecNumber>
    </recommendedName>
    <alternativeName>
        <fullName evidence="12">Seryl-tRNA synthetase</fullName>
        <shortName evidence="12">SerRS</shortName>
    </alternativeName>
    <alternativeName>
        <fullName evidence="12">Seryl-tRNA(Ser/Sec) synthetase</fullName>
    </alternativeName>
</protein>
<dbReference type="InterPro" id="IPR002314">
    <property type="entry name" value="aa-tRNA-synt_IIb"/>
</dbReference>
<evidence type="ECO:0000313" key="18">
    <source>
        <dbReference type="Proteomes" id="UP000005380"/>
    </source>
</evidence>
<comment type="catalytic activity">
    <reaction evidence="11 12">
        <text>tRNA(Ser) + L-serine + ATP = L-seryl-tRNA(Ser) + AMP + diphosphate + H(+)</text>
        <dbReference type="Rhea" id="RHEA:12292"/>
        <dbReference type="Rhea" id="RHEA-COMP:9669"/>
        <dbReference type="Rhea" id="RHEA-COMP:9703"/>
        <dbReference type="ChEBI" id="CHEBI:15378"/>
        <dbReference type="ChEBI" id="CHEBI:30616"/>
        <dbReference type="ChEBI" id="CHEBI:33019"/>
        <dbReference type="ChEBI" id="CHEBI:33384"/>
        <dbReference type="ChEBI" id="CHEBI:78442"/>
        <dbReference type="ChEBI" id="CHEBI:78533"/>
        <dbReference type="ChEBI" id="CHEBI:456215"/>
        <dbReference type="EC" id="6.1.1.11"/>
    </reaction>
</comment>
<evidence type="ECO:0000259" key="16">
    <source>
        <dbReference type="PROSITE" id="PS50862"/>
    </source>
</evidence>
<feature type="binding site" evidence="12">
    <location>
        <position position="391"/>
    </location>
    <ligand>
        <name>L-serine</name>
        <dbReference type="ChEBI" id="CHEBI:33384"/>
    </ligand>
</feature>
<proteinExistence type="inferred from homology"/>
<comment type="catalytic activity">
    <reaction evidence="10 12">
        <text>tRNA(Sec) + L-serine + ATP = L-seryl-tRNA(Sec) + AMP + diphosphate + H(+)</text>
        <dbReference type="Rhea" id="RHEA:42580"/>
        <dbReference type="Rhea" id="RHEA-COMP:9742"/>
        <dbReference type="Rhea" id="RHEA-COMP:10128"/>
        <dbReference type="ChEBI" id="CHEBI:15378"/>
        <dbReference type="ChEBI" id="CHEBI:30616"/>
        <dbReference type="ChEBI" id="CHEBI:33019"/>
        <dbReference type="ChEBI" id="CHEBI:33384"/>
        <dbReference type="ChEBI" id="CHEBI:78442"/>
        <dbReference type="ChEBI" id="CHEBI:78533"/>
        <dbReference type="ChEBI" id="CHEBI:456215"/>
        <dbReference type="EC" id="6.1.1.11"/>
    </reaction>
</comment>
<dbReference type="InterPro" id="IPR045864">
    <property type="entry name" value="aa-tRNA-synth_II/BPL/LPL"/>
</dbReference>
<dbReference type="RefSeq" id="WP_006459158.1">
    <property type="nucleotide sequence ID" value="NZ_CP007030.1"/>
</dbReference>
<dbReference type="HOGENOM" id="CLU_023797_1_1_6"/>
<evidence type="ECO:0000256" key="9">
    <source>
        <dbReference type="ARBA" id="ARBA00023146"/>
    </source>
</evidence>
<keyword evidence="18" id="KW-1185">Reference proteome</keyword>
<keyword evidence="4 12" id="KW-0963">Cytoplasm</keyword>
<comment type="domain">
    <text evidence="12">Consists of two distinct domains, a catalytic core and a N-terminal extension that is involved in tRNA binding.</text>
</comment>
<evidence type="ECO:0000256" key="12">
    <source>
        <dbReference type="HAMAP-Rule" id="MF_00176"/>
    </source>
</evidence>
<dbReference type="EMBL" id="CP007030">
    <property type="protein sequence ID" value="AHF01063.1"/>
    <property type="molecule type" value="Genomic_DNA"/>
</dbReference>
<dbReference type="KEGG" id="tao:THIAE_03970"/>
<comment type="subcellular location">
    <subcellularLocation>
        <location evidence="1 12">Cytoplasm</location>
    </subcellularLocation>
</comment>
<dbReference type="InterPro" id="IPR042103">
    <property type="entry name" value="SerRS_1_N_sf"/>
</dbReference>
<dbReference type="EC" id="6.1.1.11" evidence="12"/>
<evidence type="ECO:0000313" key="17">
    <source>
        <dbReference type="EMBL" id="AHF01063.1"/>
    </source>
</evidence>
<feature type="binding site" evidence="12 14">
    <location>
        <begin position="269"/>
        <end position="271"/>
    </location>
    <ligand>
        <name>ATP</name>
        <dbReference type="ChEBI" id="CHEBI:30616"/>
    </ligand>
</feature>
<keyword evidence="8 12" id="KW-0648">Protein biosynthesis</keyword>
<dbReference type="STRING" id="717772.THIAE_03970"/>
<dbReference type="SUPFAM" id="SSF46589">
    <property type="entry name" value="tRNA-binding arm"/>
    <property type="match status" value="1"/>
</dbReference>
<dbReference type="InterPro" id="IPR015866">
    <property type="entry name" value="Ser-tRNA-synth_1_N"/>
</dbReference>
<comment type="pathway">
    <text evidence="2 12">Aminoacyl-tRNA biosynthesis; selenocysteinyl-tRNA(Sec) biosynthesis; L-seryl-tRNA(Sec) from L-serine and tRNA(Sec): step 1/1.</text>
</comment>
<dbReference type="SUPFAM" id="SSF55681">
    <property type="entry name" value="Class II aaRS and biotin synthetases"/>
    <property type="match status" value="1"/>
</dbReference>
<feature type="binding site" evidence="12 13">
    <location>
        <position position="292"/>
    </location>
    <ligand>
        <name>L-serine</name>
        <dbReference type="ChEBI" id="CHEBI:33384"/>
    </ligand>
</feature>
<evidence type="ECO:0000256" key="13">
    <source>
        <dbReference type="PIRSR" id="PIRSR001529-1"/>
    </source>
</evidence>
<dbReference type="UniPathway" id="UPA00906">
    <property type="reaction ID" value="UER00895"/>
</dbReference>
<dbReference type="FunCoup" id="W0DUU4">
    <property type="interactions" value="506"/>
</dbReference>
<keyword evidence="7 12" id="KW-0067">ATP-binding</keyword>
<dbReference type="GO" id="GO:0005524">
    <property type="term" value="F:ATP binding"/>
    <property type="evidence" value="ECO:0007669"/>
    <property type="project" value="UniProtKB-UniRule"/>
</dbReference>
<dbReference type="GO" id="GO:0004828">
    <property type="term" value="F:serine-tRNA ligase activity"/>
    <property type="evidence" value="ECO:0007669"/>
    <property type="project" value="UniProtKB-UniRule"/>
</dbReference>
<dbReference type="InterPro" id="IPR006195">
    <property type="entry name" value="aa-tRNA-synth_II"/>
</dbReference>
<dbReference type="PANTHER" id="PTHR43697">
    <property type="entry name" value="SERYL-TRNA SYNTHETASE"/>
    <property type="match status" value="1"/>
</dbReference>
<comment type="subunit">
    <text evidence="12">Homodimer. The tRNA molecule binds across the dimer.</text>
</comment>
<evidence type="ECO:0000256" key="6">
    <source>
        <dbReference type="ARBA" id="ARBA00022741"/>
    </source>
</evidence>
<feature type="domain" description="Aminoacyl-transfer RNA synthetases class-II family profile" evidence="16">
    <location>
        <begin position="138"/>
        <end position="416"/>
    </location>
</feature>
<gene>
    <name evidence="12" type="primary">serS</name>
    <name evidence="17" type="ORF">THIAE_03970</name>
</gene>
<dbReference type="PANTHER" id="PTHR43697:SF1">
    <property type="entry name" value="SERINE--TRNA LIGASE"/>
    <property type="match status" value="1"/>
</dbReference>
<dbReference type="InParanoid" id="W0DUU4"/>
<organism evidence="17 18">
    <name type="scientific">Thiomicrospira aerophila AL3</name>
    <dbReference type="NCBI Taxonomy" id="717772"/>
    <lineage>
        <taxon>Bacteria</taxon>
        <taxon>Pseudomonadati</taxon>
        <taxon>Pseudomonadota</taxon>
        <taxon>Gammaproteobacteria</taxon>
        <taxon>Thiotrichales</taxon>
        <taxon>Piscirickettsiaceae</taxon>
        <taxon>Thiomicrospira</taxon>
    </lineage>
</organism>
<evidence type="ECO:0000256" key="15">
    <source>
        <dbReference type="SAM" id="Coils"/>
    </source>
</evidence>
<evidence type="ECO:0000256" key="11">
    <source>
        <dbReference type="ARBA" id="ARBA00048823"/>
    </source>
</evidence>
<dbReference type="InterPro" id="IPR033729">
    <property type="entry name" value="SerRS_core"/>
</dbReference>
<feature type="binding site" evidence="13">
    <location>
        <position position="269"/>
    </location>
    <ligand>
        <name>L-serine</name>
        <dbReference type="ChEBI" id="CHEBI:33384"/>
    </ligand>
</feature>
<feature type="coiled-coil region" evidence="15">
    <location>
        <begin position="30"/>
        <end position="102"/>
    </location>
</feature>
<keyword evidence="5 12" id="KW-0436">Ligase</keyword>
<dbReference type="InterPro" id="IPR010978">
    <property type="entry name" value="tRNA-bd_arm"/>
</dbReference>
<dbReference type="PRINTS" id="PR00981">
    <property type="entry name" value="TRNASYNTHSER"/>
</dbReference>
<reference evidence="17 18" key="1">
    <citation type="submission" date="2013-12" db="EMBL/GenBank/DDBJ databases">
        <authorList>
            <consortium name="DOE Joint Genome Institute"/>
            <person name="Kappler U."/>
            <person name="Huntemann M."/>
            <person name="Han J."/>
            <person name="Chen A."/>
            <person name="Kyrpides N."/>
            <person name="Mavromatis K."/>
            <person name="Markowitz V."/>
            <person name="Palaniappan K."/>
            <person name="Ivanova N."/>
            <person name="Schaumberg A."/>
            <person name="Pati A."/>
            <person name="Liolios K."/>
            <person name="Nordberg H.P."/>
            <person name="Cantor M.N."/>
            <person name="Hua S.X."/>
            <person name="Woyke T."/>
        </authorList>
    </citation>
    <scope>NUCLEOTIDE SEQUENCE [LARGE SCALE GENOMIC DNA]</scope>
    <source>
        <strain evidence="18">AL2</strain>
    </source>
</reference>
<evidence type="ECO:0000256" key="10">
    <source>
        <dbReference type="ARBA" id="ARBA00047929"/>
    </source>
</evidence>
<comment type="function">
    <text evidence="12">Catalyzes the attachment of serine to tRNA(Ser). Is also able to aminoacylate tRNA(Sec) with serine, to form the misacylated tRNA L-seryl-tRNA(Sec), which will be further converted into selenocysteinyl-tRNA(Sec).</text>
</comment>
<evidence type="ECO:0000256" key="5">
    <source>
        <dbReference type="ARBA" id="ARBA00022598"/>
    </source>
</evidence>
<comment type="similarity">
    <text evidence="3 12">Belongs to the class-II aminoacyl-tRNA synthetase family. Type-1 seryl-tRNA synthetase subfamily.</text>
</comment>
<evidence type="ECO:0000256" key="1">
    <source>
        <dbReference type="ARBA" id="ARBA00004496"/>
    </source>
</evidence>
<evidence type="ECO:0000256" key="3">
    <source>
        <dbReference type="ARBA" id="ARBA00010728"/>
    </source>
</evidence>
<feature type="binding site" evidence="13">
    <location>
        <position position="238"/>
    </location>
    <ligand>
        <name>L-serine</name>
        <dbReference type="ChEBI" id="CHEBI:33384"/>
    </ligand>
</feature>
<dbReference type="PROSITE" id="PS50862">
    <property type="entry name" value="AA_TRNA_LIGASE_II"/>
    <property type="match status" value="1"/>
</dbReference>
<dbReference type="InterPro" id="IPR002317">
    <property type="entry name" value="Ser-tRNA-ligase_type_1"/>
</dbReference>
<keyword evidence="15" id="KW-0175">Coiled coil</keyword>
<evidence type="ECO:0000256" key="4">
    <source>
        <dbReference type="ARBA" id="ARBA00022490"/>
    </source>
</evidence>
<dbReference type="PIRSF" id="PIRSF001529">
    <property type="entry name" value="Ser-tRNA-synth_IIa"/>
    <property type="match status" value="1"/>
</dbReference>
<dbReference type="CDD" id="cd00770">
    <property type="entry name" value="SerRS_core"/>
    <property type="match status" value="1"/>
</dbReference>
<evidence type="ECO:0000256" key="8">
    <source>
        <dbReference type="ARBA" id="ARBA00022917"/>
    </source>
</evidence>
<dbReference type="NCBIfam" id="TIGR00414">
    <property type="entry name" value="serS"/>
    <property type="match status" value="1"/>
</dbReference>
<evidence type="ECO:0000256" key="2">
    <source>
        <dbReference type="ARBA" id="ARBA00005045"/>
    </source>
</evidence>
<evidence type="ECO:0000256" key="7">
    <source>
        <dbReference type="ARBA" id="ARBA00022840"/>
    </source>
</evidence>
<name>W0DUU4_9GAMM</name>
<dbReference type="Pfam" id="PF02403">
    <property type="entry name" value="Seryl_tRNA_N"/>
    <property type="match status" value="1"/>
</dbReference>
<dbReference type="GO" id="GO:0006434">
    <property type="term" value="P:seryl-tRNA aminoacylation"/>
    <property type="evidence" value="ECO:0007669"/>
    <property type="project" value="UniProtKB-UniRule"/>
</dbReference>
<dbReference type="GO" id="GO:0016260">
    <property type="term" value="P:selenocysteine biosynthetic process"/>
    <property type="evidence" value="ECO:0007669"/>
    <property type="project" value="UniProtKB-UniRule"/>
</dbReference>
<dbReference type="Gene3D" id="3.30.930.10">
    <property type="entry name" value="Bira Bifunctional Protein, Domain 2"/>
    <property type="match status" value="1"/>
</dbReference>
<feature type="binding site" evidence="13">
    <location>
        <position position="389"/>
    </location>
    <ligand>
        <name>L-serine</name>
        <dbReference type="ChEBI" id="CHEBI:33384"/>
    </ligand>
</feature>
<dbReference type="Gene3D" id="1.10.287.40">
    <property type="entry name" value="Serine-tRNA synthetase, tRNA binding domain"/>
    <property type="match status" value="1"/>
</dbReference>
<dbReference type="AlphaFoldDB" id="W0DUU4"/>
<evidence type="ECO:0000256" key="14">
    <source>
        <dbReference type="PIRSR" id="PIRSR001529-2"/>
    </source>
</evidence>
<feature type="binding site" evidence="12 14">
    <location>
        <begin position="356"/>
        <end position="359"/>
    </location>
    <ligand>
        <name>ATP</name>
        <dbReference type="ChEBI" id="CHEBI:30616"/>
    </ligand>
</feature>
<accession>W0DUU4</accession>
<dbReference type="Pfam" id="PF00587">
    <property type="entry name" value="tRNA-synt_2b"/>
    <property type="match status" value="1"/>
</dbReference>
<dbReference type="eggNOG" id="COG0172">
    <property type="taxonomic scope" value="Bacteria"/>
</dbReference>
<dbReference type="OrthoDB" id="9804647at2"/>
<feature type="binding site" evidence="12">
    <location>
        <begin position="238"/>
        <end position="240"/>
    </location>
    <ligand>
        <name>L-serine</name>
        <dbReference type="ChEBI" id="CHEBI:33384"/>
    </ligand>
</feature>
<sequence length="429" mass="48149">MLDTKQLRNDMDQVLAGLAKRNFSFDYAQFQTLEAQRKQLQTQTETLQAQRNQSAKSIGQAKARGEDIAPLLASVEDLGEQLERNKQALDSVQQQLEQLLLSIPNLPHDSVPAGLDETGNIEVSRWGTPREFDFTPLDHVAIAEQRGWYDNDAATKISAGRFAVLKGPMARLQRALTQFMLDTHSQIHDYEEVYVPYLVNQDSLFGTGQLPKFAKDLYKIEKDAEHDTSDRDLYLIPTAEVPITNLVRGEIVDAANLPLKFVGHTPCFRSEAGSYGRDVKGLIRQHQFEKVELVQLVHPNDSYMALEALTEHAASILEALELPYRKVLLCAGDMGFSAAKTYDLEVWLPGQHAYREISSCSNFEDFQTRRMMARYREDQDKPQLLHSLNGSGLAVGRTLLAVLENHQQADGRIAIPAALQSYMGGLTHI</sequence>
<dbReference type="Proteomes" id="UP000005380">
    <property type="component" value="Chromosome"/>
</dbReference>